<keyword evidence="6" id="KW-0812">Transmembrane</keyword>
<dbReference type="Gene3D" id="6.10.340.10">
    <property type="match status" value="1"/>
</dbReference>
<comment type="caution">
    <text evidence="9">The sequence shown here is derived from an EMBL/GenBank/DDBJ whole genome shotgun (WGS) entry which is preliminary data.</text>
</comment>
<dbReference type="CDD" id="cd19411">
    <property type="entry name" value="MCP2201-like_sensor"/>
    <property type="match status" value="1"/>
</dbReference>
<evidence type="ECO:0000259" key="8">
    <source>
        <dbReference type="PROSITE" id="PS50885"/>
    </source>
</evidence>
<dbReference type="Pfam" id="PF12729">
    <property type="entry name" value="4HB_MCP_1"/>
    <property type="match status" value="1"/>
</dbReference>
<keyword evidence="10" id="KW-1185">Reference proteome</keyword>
<keyword evidence="2" id="KW-0488">Methylation</keyword>
<dbReference type="InterPro" id="IPR047347">
    <property type="entry name" value="YvaQ-like_sensor"/>
</dbReference>
<keyword evidence="5" id="KW-0175">Coiled coil</keyword>
<dbReference type="InterPro" id="IPR051310">
    <property type="entry name" value="MCP_chemotaxis"/>
</dbReference>
<dbReference type="PRINTS" id="PR00260">
    <property type="entry name" value="CHEMTRNSDUCR"/>
</dbReference>
<feature type="domain" description="Methyl-accepting transducer" evidence="7">
    <location>
        <begin position="273"/>
        <end position="502"/>
    </location>
</feature>
<evidence type="ECO:0000256" key="3">
    <source>
        <dbReference type="ARBA" id="ARBA00029447"/>
    </source>
</evidence>
<reference evidence="9 10" key="1">
    <citation type="submission" date="2019-11" db="EMBL/GenBank/DDBJ databases">
        <title>Novel species isolated from a subtropical stream in China.</title>
        <authorList>
            <person name="Lu H."/>
        </authorList>
    </citation>
    <scope>NUCLEOTIDE SEQUENCE [LARGE SCALE GENOMIC DNA]</scope>
    <source>
        <strain evidence="9 10">FT92W</strain>
    </source>
</reference>
<protein>
    <submittedName>
        <fullName evidence="9">HAMP domain-containing protein</fullName>
    </submittedName>
</protein>
<dbReference type="PANTHER" id="PTHR43531:SF14">
    <property type="entry name" value="METHYL-ACCEPTING CHEMOTAXIS PROTEIN I-RELATED"/>
    <property type="match status" value="1"/>
</dbReference>
<dbReference type="SMART" id="SM00304">
    <property type="entry name" value="HAMP"/>
    <property type="match status" value="1"/>
</dbReference>
<dbReference type="GO" id="GO:0006935">
    <property type="term" value="P:chemotaxis"/>
    <property type="evidence" value="ECO:0007669"/>
    <property type="project" value="InterPro"/>
</dbReference>
<organism evidence="9 10">
    <name type="scientific">Pseudoduganella rivuli</name>
    <dbReference type="NCBI Taxonomy" id="2666085"/>
    <lineage>
        <taxon>Bacteria</taxon>
        <taxon>Pseudomonadati</taxon>
        <taxon>Pseudomonadota</taxon>
        <taxon>Betaproteobacteria</taxon>
        <taxon>Burkholderiales</taxon>
        <taxon>Oxalobacteraceae</taxon>
        <taxon>Telluria group</taxon>
        <taxon>Pseudoduganella</taxon>
    </lineage>
</organism>
<dbReference type="EMBL" id="WKJJ01000003">
    <property type="protein sequence ID" value="MRV71346.1"/>
    <property type="molecule type" value="Genomic_DNA"/>
</dbReference>
<evidence type="ECO:0000256" key="1">
    <source>
        <dbReference type="ARBA" id="ARBA00004370"/>
    </source>
</evidence>
<evidence type="ECO:0000256" key="5">
    <source>
        <dbReference type="SAM" id="Coils"/>
    </source>
</evidence>
<feature type="transmembrane region" description="Helical" evidence="6">
    <location>
        <begin position="12"/>
        <end position="31"/>
    </location>
</feature>
<dbReference type="CDD" id="cd06225">
    <property type="entry name" value="HAMP"/>
    <property type="match status" value="1"/>
</dbReference>
<keyword evidence="4" id="KW-0807">Transducer</keyword>
<dbReference type="GO" id="GO:0004888">
    <property type="term" value="F:transmembrane signaling receptor activity"/>
    <property type="evidence" value="ECO:0007669"/>
    <property type="project" value="InterPro"/>
</dbReference>
<feature type="transmembrane region" description="Helical" evidence="6">
    <location>
        <begin position="195"/>
        <end position="214"/>
    </location>
</feature>
<accession>A0A7X2IJT9</accession>
<feature type="domain" description="HAMP" evidence="8">
    <location>
        <begin position="216"/>
        <end position="268"/>
    </location>
</feature>
<dbReference type="SUPFAM" id="SSF58104">
    <property type="entry name" value="Methyl-accepting chemotaxis protein (MCP) signaling domain"/>
    <property type="match status" value="1"/>
</dbReference>
<gene>
    <name evidence="9" type="ORF">GJ700_06380</name>
</gene>
<evidence type="ECO:0000313" key="10">
    <source>
        <dbReference type="Proteomes" id="UP000446768"/>
    </source>
</evidence>
<keyword evidence="6" id="KW-1133">Transmembrane helix</keyword>
<dbReference type="Pfam" id="PF00015">
    <property type="entry name" value="MCPsignal"/>
    <property type="match status" value="1"/>
</dbReference>
<name>A0A7X2IJT9_9BURK</name>
<dbReference type="InterPro" id="IPR004090">
    <property type="entry name" value="Chemotax_Me-accpt_rcpt"/>
</dbReference>
<dbReference type="Pfam" id="PF00672">
    <property type="entry name" value="HAMP"/>
    <property type="match status" value="1"/>
</dbReference>
<dbReference type="AlphaFoldDB" id="A0A7X2IJT9"/>
<dbReference type="GO" id="GO:0005886">
    <property type="term" value="C:plasma membrane"/>
    <property type="evidence" value="ECO:0007669"/>
    <property type="project" value="TreeGrafter"/>
</dbReference>
<dbReference type="SMART" id="SM00283">
    <property type="entry name" value="MA"/>
    <property type="match status" value="1"/>
</dbReference>
<evidence type="ECO:0000313" key="9">
    <source>
        <dbReference type="EMBL" id="MRV71346.1"/>
    </source>
</evidence>
<dbReference type="Gene3D" id="1.10.287.950">
    <property type="entry name" value="Methyl-accepting chemotaxis protein"/>
    <property type="match status" value="1"/>
</dbReference>
<dbReference type="GO" id="GO:0007165">
    <property type="term" value="P:signal transduction"/>
    <property type="evidence" value="ECO:0007669"/>
    <property type="project" value="UniProtKB-KW"/>
</dbReference>
<dbReference type="InterPro" id="IPR004089">
    <property type="entry name" value="MCPsignal_dom"/>
</dbReference>
<keyword evidence="6" id="KW-0472">Membrane</keyword>
<comment type="similarity">
    <text evidence="3">Belongs to the methyl-accepting chemotaxis (MCP) protein family.</text>
</comment>
<proteinExistence type="inferred from homology"/>
<dbReference type="InterPro" id="IPR024478">
    <property type="entry name" value="HlyB_4HB_MCP"/>
</dbReference>
<evidence type="ECO:0000256" key="4">
    <source>
        <dbReference type="PROSITE-ProRule" id="PRU00284"/>
    </source>
</evidence>
<dbReference type="PROSITE" id="PS50111">
    <property type="entry name" value="CHEMOTAXIS_TRANSDUC_2"/>
    <property type="match status" value="1"/>
</dbReference>
<dbReference type="CDD" id="cd11386">
    <property type="entry name" value="MCP_signal"/>
    <property type="match status" value="1"/>
</dbReference>
<evidence type="ECO:0000256" key="2">
    <source>
        <dbReference type="ARBA" id="ARBA00022481"/>
    </source>
</evidence>
<dbReference type="Proteomes" id="UP000446768">
    <property type="component" value="Unassembled WGS sequence"/>
</dbReference>
<dbReference type="PROSITE" id="PS50885">
    <property type="entry name" value="HAMP"/>
    <property type="match status" value="1"/>
</dbReference>
<evidence type="ECO:0000259" key="7">
    <source>
        <dbReference type="PROSITE" id="PS50111"/>
    </source>
</evidence>
<sequence length="561" mass="59563">MGISNWKIGARLAAGLGLSLAFMIGMSVIGITNLGKVDDATGDLDADKVPKVIEAYEAIGGVNDIARAMRNAMLSTDPDTVKKELKRVDDKKVEIASHLDKLGKLIADDEDQESKAKLKAVQEANQRYLAVQSTFITKSADHDKRDENVVYLLTTVRKEQTAYLNSLQELVKYQISAVDKAATDAHAAYVSVRNMMIALTVLAAVLASLVLYWITRSITEPLNRAVGVAEAVAGGDLTMHIESDTRDETGQLLRALRNMNDSLVNTVGRVRSGSDTITTATNEIATGNMDLSSRTETQASSLEETASSIEELTSTVTQNAENARQATALVVAASDFASKGGKVVGEVVSTMGAIKESSSKIVDIIAVIDGIAFQTNILALNAAVEAARAGEQGRGFAVVASEVRGLAQRSAAAAKEIKELINRSVETVDTGARLVDEAGATMDGIVTAVKQVADIMTEISAASQEQSSGIAQVNEAIVQIDDATQQNAALVEEAAAAAQSLRDQAQLLSEAVSVFRIAGQQYQVPQSVAPVLKKPVQALVKVEPKAKRPVPVTQDDGWEEF</sequence>
<comment type="subcellular location">
    <subcellularLocation>
        <location evidence="1">Membrane</location>
    </subcellularLocation>
</comment>
<dbReference type="FunFam" id="1.10.287.950:FF:000001">
    <property type="entry name" value="Methyl-accepting chemotaxis sensory transducer"/>
    <property type="match status" value="1"/>
</dbReference>
<dbReference type="RefSeq" id="WP_154371816.1">
    <property type="nucleotide sequence ID" value="NZ_WKJJ01000003.1"/>
</dbReference>
<dbReference type="PANTHER" id="PTHR43531">
    <property type="entry name" value="PROTEIN ICFG"/>
    <property type="match status" value="1"/>
</dbReference>
<feature type="coiled-coil region" evidence="5">
    <location>
        <begin position="473"/>
        <end position="511"/>
    </location>
</feature>
<evidence type="ECO:0000256" key="6">
    <source>
        <dbReference type="SAM" id="Phobius"/>
    </source>
</evidence>
<dbReference type="InterPro" id="IPR003660">
    <property type="entry name" value="HAMP_dom"/>
</dbReference>